<dbReference type="EMBL" id="JALBCA010000021">
    <property type="protein sequence ID" value="KAI2389870.1"/>
    <property type="molecule type" value="Genomic_DNA"/>
</dbReference>
<gene>
    <name evidence="1" type="ORF">LOY88_001889</name>
</gene>
<evidence type="ECO:0000313" key="1">
    <source>
        <dbReference type="EMBL" id="KAI2389870.1"/>
    </source>
</evidence>
<reference evidence="1" key="1">
    <citation type="journal article" date="2022" name="bioRxiv">
        <title>Population genetic analysis of Ophidiomyces ophidiicola, the causative agent of snake fungal disease, indicates recent introductions to the USA.</title>
        <authorList>
            <person name="Ladner J.T."/>
            <person name="Palmer J.M."/>
            <person name="Ettinger C.L."/>
            <person name="Stajich J.E."/>
            <person name="Farrell T.M."/>
            <person name="Glorioso B.M."/>
            <person name="Lawson B."/>
            <person name="Price S.J."/>
            <person name="Stengle A.G."/>
            <person name="Grear D.A."/>
            <person name="Lorch J.M."/>
        </authorList>
    </citation>
    <scope>NUCLEOTIDE SEQUENCE</scope>
    <source>
        <strain evidence="1">NWHC 24266-5</strain>
    </source>
</reference>
<proteinExistence type="predicted"/>
<comment type="caution">
    <text evidence="1">The sequence shown here is derived from an EMBL/GenBank/DDBJ whole genome shotgun (WGS) entry which is preliminary data.</text>
</comment>
<protein>
    <submittedName>
        <fullName evidence="1">Uncharacterized protein</fullName>
    </submittedName>
</protein>
<sequence length="547" mass="59572">MAHPKAAWPNVANTGSFVAHHMRSRSFTEGTSSGRSRLRRTVSIRAVNAHLDSSESIPSDHSSLYLGHLTSFDGYDEDYQTENALHITEGYPSSQLLDAANGVHIRNINTPASCGAWRAHVLEPITEQSSVSTLKFSVAPPPIAVMKSVNSSLKSEASYIFVLGKRYGNKIYSFDDLDIPSIRPKFSFASLPTDLRRSARLSSSAGSFRDDMWYDERYSPVEPTEPIYPPPIRCPTPPGIPSFGSPEAIRFQISTRPVQSSEAAGNNRLCCFFGFRRLFSFSSCAAQPPAPPLPTGVVSRADDGTFVRGRFGTRNSGHGVGAGLGAAGLENHPFHHESLPIACRQPMERRVPSSQDQRQTSLCCTATPPASISSQAPPRPSSLRSASSRTSSNYPLPRRVHFVDGTRPNETSSVPIPSYIRYPPLVPPAPGTVTMHDQPTQGTGSVTINNRTSDPCTPSSQTICLGTNSSAASSPRYERDEDISLLACLADCCGLSAPFHHAVSNNNAHGEVATHRRRFKFLETWNLKPASARQWRLAWGYQPYSSG</sequence>
<name>A0ACB8V0S1_9EURO</name>
<organism evidence="1">
    <name type="scientific">Ophidiomyces ophidiicola</name>
    <dbReference type="NCBI Taxonomy" id="1387563"/>
    <lineage>
        <taxon>Eukaryota</taxon>
        <taxon>Fungi</taxon>
        <taxon>Dikarya</taxon>
        <taxon>Ascomycota</taxon>
        <taxon>Pezizomycotina</taxon>
        <taxon>Eurotiomycetes</taxon>
        <taxon>Eurotiomycetidae</taxon>
        <taxon>Onygenales</taxon>
        <taxon>Onygenaceae</taxon>
        <taxon>Ophidiomyces</taxon>
    </lineage>
</organism>
<accession>A0ACB8V0S1</accession>